<sequence length="231" mass="26384">MTGPWVAPELLAALPVPWRLADPVERGRATRELPPDPQQRAEAVRALELCLAYLVDVKDRYGDETDWGLPRAFFDDYWFILYARLKQSMPTLADVTPEKVRDWAEAYLDAEDVFDATWTTPPDEVVDRVGRSWAFFILQGATESLVRWLRQVGPEHLDESERARVVDLLKEATPRLQWRLTIITIPTILDLGGPDEKGYFDRLANEPGLHEKTRAEAESVSSFIDRAPEPI</sequence>
<name>A0A1C4VGH8_9ACTN</name>
<proteinExistence type="predicted"/>
<keyword evidence="2" id="KW-1185">Reference proteome</keyword>
<protein>
    <submittedName>
        <fullName evidence="1">Uncharacterized protein</fullName>
    </submittedName>
</protein>
<reference evidence="2" key="1">
    <citation type="submission" date="2016-06" db="EMBL/GenBank/DDBJ databases">
        <authorList>
            <person name="Varghese N."/>
            <person name="Submissions Spin"/>
        </authorList>
    </citation>
    <scope>NUCLEOTIDE SEQUENCE [LARGE SCALE GENOMIC DNA]</scope>
    <source>
        <strain evidence="2">DSM 45160</strain>
    </source>
</reference>
<organism evidence="1 2">
    <name type="scientific">Micromonospora chokoriensis</name>
    <dbReference type="NCBI Taxonomy" id="356851"/>
    <lineage>
        <taxon>Bacteria</taxon>
        <taxon>Bacillati</taxon>
        <taxon>Actinomycetota</taxon>
        <taxon>Actinomycetes</taxon>
        <taxon>Micromonosporales</taxon>
        <taxon>Micromonosporaceae</taxon>
        <taxon>Micromonospora</taxon>
    </lineage>
</organism>
<evidence type="ECO:0000313" key="1">
    <source>
        <dbReference type="EMBL" id="SCE83097.1"/>
    </source>
</evidence>
<dbReference type="AlphaFoldDB" id="A0A1C4VGH8"/>
<dbReference type="Proteomes" id="UP000198224">
    <property type="component" value="Chromosome I"/>
</dbReference>
<dbReference type="RefSeq" id="WP_088987180.1">
    <property type="nucleotide sequence ID" value="NZ_LT607409.1"/>
</dbReference>
<gene>
    <name evidence="1" type="ORF">GA0070612_1414</name>
</gene>
<evidence type="ECO:0000313" key="2">
    <source>
        <dbReference type="Proteomes" id="UP000198224"/>
    </source>
</evidence>
<dbReference type="EMBL" id="LT607409">
    <property type="protein sequence ID" value="SCE83097.1"/>
    <property type="molecule type" value="Genomic_DNA"/>
</dbReference>
<accession>A0A1C4VGH8</accession>